<evidence type="ECO:0008006" key="6">
    <source>
        <dbReference type="Google" id="ProtNLM"/>
    </source>
</evidence>
<dbReference type="PANTHER" id="PTHR15887">
    <property type="entry name" value="TRANSMEMBRANE PROTEIN 69"/>
    <property type="match status" value="1"/>
</dbReference>
<protein>
    <recommendedName>
        <fullName evidence="6">MNN4-regulates the mannosylphosphorylation</fullName>
    </recommendedName>
</protein>
<keyword evidence="5" id="KW-1185">Reference proteome</keyword>
<dbReference type="Proteomes" id="UP001456524">
    <property type="component" value="Unassembled WGS sequence"/>
</dbReference>
<evidence type="ECO:0000313" key="4">
    <source>
        <dbReference type="EMBL" id="KAK8174061.1"/>
    </source>
</evidence>
<feature type="coiled-coil region" evidence="1">
    <location>
        <begin position="313"/>
        <end position="340"/>
    </location>
</feature>
<evidence type="ECO:0000256" key="2">
    <source>
        <dbReference type="SAM" id="MobiDB-lite"/>
    </source>
</evidence>
<reference evidence="4 5" key="1">
    <citation type="journal article" date="2022" name="G3 (Bethesda)">
        <title>Enemy or ally: a genomic approach to elucidate the lifestyle of Phyllosticta citrichinaensis.</title>
        <authorList>
            <person name="Buijs V.A."/>
            <person name="Groenewald J.Z."/>
            <person name="Haridas S."/>
            <person name="LaButti K.M."/>
            <person name="Lipzen A."/>
            <person name="Martin F.M."/>
            <person name="Barry K."/>
            <person name="Grigoriev I.V."/>
            <person name="Crous P.W."/>
            <person name="Seidl M.F."/>
        </authorList>
    </citation>
    <scope>NUCLEOTIDE SEQUENCE [LARGE SCALE GENOMIC DNA]</scope>
    <source>
        <strain evidence="4 5">CBS 129764</strain>
    </source>
</reference>
<accession>A0ABR1Y0R1</accession>
<feature type="transmembrane region" description="Helical" evidence="3">
    <location>
        <begin position="228"/>
        <end position="251"/>
    </location>
</feature>
<proteinExistence type="predicted"/>
<keyword evidence="3" id="KW-0812">Transmembrane</keyword>
<dbReference type="PANTHER" id="PTHR15887:SF1">
    <property type="entry name" value="TRANSMEMBRANE PROTEIN 69"/>
    <property type="match status" value="1"/>
</dbReference>
<dbReference type="Pfam" id="PF11911">
    <property type="entry name" value="DUF3429"/>
    <property type="match status" value="1"/>
</dbReference>
<keyword evidence="3" id="KW-0472">Membrane</keyword>
<feature type="transmembrane region" description="Helical" evidence="3">
    <location>
        <begin position="197"/>
        <end position="216"/>
    </location>
</feature>
<feature type="region of interest" description="Disordered" evidence="2">
    <location>
        <begin position="344"/>
        <end position="365"/>
    </location>
</feature>
<organism evidence="4 5">
    <name type="scientific">Phyllosticta citrichinensis</name>
    <dbReference type="NCBI Taxonomy" id="1130410"/>
    <lineage>
        <taxon>Eukaryota</taxon>
        <taxon>Fungi</taxon>
        <taxon>Dikarya</taxon>
        <taxon>Ascomycota</taxon>
        <taxon>Pezizomycotina</taxon>
        <taxon>Dothideomycetes</taxon>
        <taxon>Dothideomycetes incertae sedis</taxon>
        <taxon>Botryosphaeriales</taxon>
        <taxon>Phyllostictaceae</taxon>
        <taxon>Phyllosticta</taxon>
    </lineage>
</organism>
<evidence type="ECO:0000256" key="1">
    <source>
        <dbReference type="SAM" id="Coils"/>
    </source>
</evidence>
<feature type="transmembrane region" description="Helical" evidence="3">
    <location>
        <begin position="279"/>
        <end position="298"/>
    </location>
</feature>
<name>A0ABR1Y0R1_9PEZI</name>
<dbReference type="InterPro" id="IPR021836">
    <property type="entry name" value="DUF3429"/>
</dbReference>
<dbReference type="EMBL" id="JBBWUH010000003">
    <property type="protein sequence ID" value="KAK8174061.1"/>
    <property type="molecule type" value="Genomic_DNA"/>
</dbReference>
<feature type="compositionally biased region" description="Basic and acidic residues" evidence="2">
    <location>
        <begin position="354"/>
        <end position="365"/>
    </location>
</feature>
<gene>
    <name evidence="4" type="ORF">IWX90DRAFT_428670</name>
</gene>
<evidence type="ECO:0000256" key="3">
    <source>
        <dbReference type="SAM" id="Phobius"/>
    </source>
</evidence>
<keyword evidence="3" id="KW-1133">Transmembrane helix</keyword>
<evidence type="ECO:0000313" key="5">
    <source>
        <dbReference type="Proteomes" id="UP001456524"/>
    </source>
</evidence>
<sequence length="365" mass="39998">MLRNPASRSILRTLRSGNAPHLKNTAPSTATFTPPLTSKLCTLTRRPQAGSTQALKPISAAATRYQRYSSPVDKIDVEREKKLAKQKLEPHPEEVSTTSTIHPIFSEAKTPEPEKDPDMMKGMKSDINTIKETFSLKEVPHQAYVLGMAGVLPYLATSLSTVYCAYEINHGAEGSAINLLSPANAELFLHILEPLQVGYGAVIISFLGAIHWGLEWAGFGGQQGYRRYAIGVFAPAVAWPTILLPVEYALITQFVAFNFLYYADARATVRGWTPAWYTTYRFVLTFIVGASIVVSLIGRGQIVEKVGKLPNPVDRVLQLKETAEAALEKEEAARRAAIEAREAGANVKVPGGDPEVRTGMDEEEE</sequence>
<keyword evidence="1" id="KW-0175">Coiled coil</keyword>
<comment type="caution">
    <text evidence="4">The sequence shown here is derived from an EMBL/GenBank/DDBJ whole genome shotgun (WGS) entry which is preliminary data.</text>
</comment>